<evidence type="ECO:0000313" key="8">
    <source>
        <dbReference type="Proteomes" id="UP000019593"/>
    </source>
</evidence>
<evidence type="ECO:0000256" key="2">
    <source>
        <dbReference type="ARBA" id="ARBA00022692"/>
    </source>
</evidence>
<dbReference type="EMBL" id="CP004372">
    <property type="protein sequence ID" value="AHM03425.1"/>
    <property type="molecule type" value="Genomic_DNA"/>
</dbReference>
<evidence type="ECO:0000259" key="6">
    <source>
        <dbReference type="Pfam" id="PF04357"/>
    </source>
</evidence>
<dbReference type="RefSeq" id="WP_025311297.1">
    <property type="nucleotide sequence ID" value="NZ_CP004372.1"/>
</dbReference>
<dbReference type="PANTHER" id="PTHR36985:SF1">
    <property type="entry name" value="TRANSLOCATION AND ASSEMBLY MODULE SUBUNIT TAMB"/>
    <property type="match status" value="1"/>
</dbReference>
<dbReference type="InterPro" id="IPR007452">
    <property type="entry name" value="TamB_C"/>
</dbReference>
<keyword evidence="2" id="KW-0812">Transmembrane</keyword>
<feature type="domain" description="Translocation and assembly module TamB C-terminal" evidence="6">
    <location>
        <begin position="736"/>
        <end position="1083"/>
    </location>
</feature>
<dbReference type="HOGENOM" id="CLU_002202_0_0_5"/>
<comment type="subcellular location">
    <subcellularLocation>
        <location evidence="1">Membrane</location>
        <topology evidence="1">Single-pass membrane protein</topology>
    </subcellularLocation>
</comment>
<dbReference type="PANTHER" id="PTHR36985">
    <property type="entry name" value="TRANSLOCATION AND ASSEMBLY MODULE SUBUNIT TAMB"/>
    <property type="match status" value="1"/>
</dbReference>
<feature type="signal peptide" evidence="5">
    <location>
        <begin position="1"/>
        <end position="20"/>
    </location>
</feature>
<keyword evidence="5" id="KW-0732">Signal</keyword>
<name>W8SLP2_9RHOB</name>
<evidence type="ECO:0000256" key="1">
    <source>
        <dbReference type="ARBA" id="ARBA00004167"/>
    </source>
</evidence>
<feature type="chain" id="PRO_5004912774" description="Translocation and assembly module TamB C-terminal domain-containing protein" evidence="5">
    <location>
        <begin position="21"/>
        <end position="1083"/>
    </location>
</feature>
<keyword evidence="3" id="KW-1133">Transmembrane helix</keyword>
<dbReference type="eggNOG" id="COG2911">
    <property type="taxonomic scope" value="Bacteria"/>
</dbReference>
<protein>
    <recommendedName>
        <fullName evidence="6">Translocation and assembly module TamB C-terminal domain-containing protein</fullName>
    </recommendedName>
</protein>
<dbReference type="GO" id="GO:0097347">
    <property type="term" value="C:TAM protein secretion complex"/>
    <property type="evidence" value="ECO:0007669"/>
    <property type="project" value="TreeGrafter"/>
</dbReference>
<evidence type="ECO:0000256" key="3">
    <source>
        <dbReference type="ARBA" id="ARBA00022989"/>
    </source>
</evidence>
<sequence length="1083" mass="112059">MRNIWLSLCIALMLPLMAQAQSDADGDRGRIVQFLEEQLSDGAREVRIDGFRGALSSTAELDRLSIADAEGEWLILENARLVWTRSALFRRALQIDELTAERLVILRRPVTDADASLDLPPAEAQPFALPELPVRIAIDQMAIDEIDLDVSVIGVGGRFSLDGAARLADGDGAADIELVRLDGPGDVFDLSASYANDTDILSVDLLLTEEAGGLASELLNLPGRPALRFAVDGEGPIDDFTAEIALETDGARRLGGMITSMAQTGGDHVIALDLGGDLTPMMPVEYHGFFGDDTSLAALVRLHADGAISLQDMNLSARALELTGSVALDAARRPQVIDVTGTLADPAGAGPVRLPVGMEARLRRATLALNFDATDSDAFVLEADIAAFETDDLGIRRIALSSNGTITPSASGIGAVAATVTADIDGLAHRDPALARAIGETVGFRSQVSWTEGAAILISGLSLTAGDIIAGGGASVQVGQARLDTALDLALRIADLSRLSPLTGQDLDGQLDAGLSGRVEPLSGAFDLVVEGSGQGLGFGAGLPPALFAGETVLSLHAIRDTGGLRVERIALDNAELALSGDGSLHTAGGQFAADLRLRNVGLFTDALSGPISADAQVTRRGTAPWQIDVALNGPGGMRAGVTGGVGLPDGSVDLQAQGSLPLALANRFIRPRSVNGTLGFDLAVRGQPGLSAVSGTLTTNGARVSLPTLQAALENLALSATLSQGQIRLDGGGRLNTGGQVSARGTINLSAAGMPADIAITADNARLVDPELFEARITRADLSVSGPLTRFFEVGGLVTLGETELRVPETGLGGAAPIPEIRHVNETTAERQTRRFAGLLARSNPASAGGGVGLDLTIAAPGRIYLRGRGIDAEFGGEIRLNGTSAQVIPSGQFNLIRGRLSILGTRLDFTEGSATLQGSFDPFLDLTAESRSGGYVISIGVSGPASAPEITFASDPALPEDEVLAQLLFGRSVSSLSPVQLLQLADAATSLAGGSTNSGFLANLRTGLGLDDLDLQTDDEGNAAVRAGRYLSDNIYTDVTVNADGEADLSLNIDLSPDITARGSFSSDGNSSVGVFFERDY</sequence>
<evidence type="ECO:0000313" key="7">
    <source>
        <dbReference type="EMBL" id="AHM03425.1"/>
    </source>
</evidence>
<evidence type="ECO:0000256" key="4">
    <source>
        <dbReference type="ARBA" id="ARBA00023136"/>
    </source>
</evidence>
<keyword evidence="4" id="KW-0472">Membrane</keyword>
<evidence type="ECO:0000256" key="5">
    <source>
        <dbReference type="SAM" id="SignalP"/>
    </source>
</evidence>
<dbReference type="GO" id="GO:0005886">
    <property type="term" value="C:plasma membrane"/>
    <property type="evidence" value="ECO:0007669"/>
    <property type="project" value="InterPro"/>
</dbReference>
<keyword evidence="8" id="KW-1185">Reference proteome</keyword>
<proteinExistence type="predicted"/>
<dbReference type="KEGG" id="red:roselon_01025"/>
<dbReference type="OrthoDB" id="7784409at2"/>
<gene>
    <name evidence="7" type="ORF">roselon_01025</name>
</gene>
<accession>W8SLP2</accession>
<dbReference type="STRING" id="1294273.roselon_01025"/>
<dbReference type="AlphaFoldDB" id="W8SLP2"/>
<dbReference type="Proteomes" id="UP000019593">
    <property type="component" value="Chromosome"/>
</dbReference>
<dbReference type="Pfam" id="PF04357">
    <property type="entry name" value="TamB"/>
    <property type="match status" value="1"/>
</dbReference>
<organism evidence="7 8">
    <name type="scientific">Roseicyclus elongatus DSM 19469</name>
    <dbReference type="NCBI Taxonomy" id="1294273"/>
    <lineage>
        <taxon>Bacteria</taxon>
        <taxon>Pseudomonadati</taxon>
        <taxon>Pseudomonadota</taxon>
        <taxon>Alphaproteobacteria</taxon>
        <taxon>Rhodobacterales</taxon>
        <taxon>Roseobacteraceae</taxon>
        <taxon>Roseicyclus</taxon>
    </lineage>
</organism>
<dbReference type="GO" id="GO:0009306">
    <property type="term" value="P:protein secretion"/>
    <property type="evidence" value="ECO:0007669"/>
    <property type="project" value="InterPro"/>
</dbReference>
<reference evidence="7 8" key="1">
    <citation type="submission" date="2013-03" db="EMBL/GenBank/DDBJ databases">
        <authorList>
            <person name="Fiebig A."/>
            <person name="Goeker M."/>
            <person name="Klenk H.-P.P."/>
        </authorList>
    </citation>
    <scope>NUCLEOTIDE SEQUENCE [LARGE SCALE GENOMIC DNA]</scope>
    <source>
        <strain evidence="8">DSM 19469</strain>
    </source>
</reference>